<keyword evidence="3" id="KW-0285">Flavoprotein</keyword>
<evidence type="ECO:0000259" key="7">
    <source>
        <dbReference type="Pfam" id="PF01494"/>
    </source>
</evidence>
<evidence type="ECO:0000313" key="10">
    <source>
        <dbReference type="Proteomes" id="UP001142317"/>
    </source>
</evidence>
<keyword evidence="4" id="KW-0274">FAD</keyword>
<reference evidence="9" key="2">
    <citation type="submission" date="2023-01" db="EMBL/GenBank/DDBJ databases">
        <authorList>
            <person name="Sun Q."/>
            <person name="Evtushenko L."/>
        </authorList>
    </citation>
    <scope>NUCLEOTIDE SEQUENCE</scope>
    <source>
        <strain evidence="9">VKM Ac-1447</strain>
    </source>
</reference>
<dbReference type="Gene3D" id="3.30.9.10">
    <property type="entry name" value="D-Amino Acid Oxidase, subunit A, domain 2"/>
    <property type="match status" value="1"/>
</dbReference>
<dbReference type="Proteomes" id="UP001142317">
    <property type="component" value="Unassembled WGS sequence"/>
</dbReference>
<evidence type="ECO:0000256" key="3">
    <source>
        <dbReference type="ARBA" id="ARBA00022630"/>
    </source>
</evidence>
<keyword evidence="10" id="KW-1185">Reference proteome</keyword>
<feature type="domain" description="Phenol hydroxylase-like C-terminal dimerisation" evidence="8">
    <location>
        <begin position="439"/>
        <end position="628"/>
    </location>
</feature>
<dbReference type="PANTHER" id="PTHR43004:SF19">
    <property type="entry name" value="BINDING MONOOXYGENASE, PUTATIVE (JCVI)-RELATED"/>
    <property type="match status" value="1"/>
</dbReference>
<sequence length="629" mass="68805">MQFHHHGYVSGDPRVQPAAGRGVDRPTELPDETDVLVVGSGPAGMLLAAQLSQFPDVDVRLIERREGRLELGQADGIQPRSVETFQAFGFAERIMAEAYNIAYMNFWGPDPDQPDRIVRTARTEDYALRMSEFPHLIVNQARVLDYFAEAAVRGPGRVVPDYGVEFLGLSIDDAGAYPVAVRVRHVTGARAGEERTIRAKYVAGCDGARSRVRDAIGRVHVGAASAHAWGVMDVLVSTDFPDWRIKCAITSAAGSILHIPREGGYLSRMYIDLGEVAPDDDHRVRQTPIEEIIRRANAILHPYTIDVKEVAWHSVYEVGHRVTDGFDDVPAGVERDPRVFLTGDACHTHSAKAGQGMNVSMQDGFNLGWKLGHVVTGLAPASLLATYGAERRPVAQQLIDFDREWSALMARKPSEITDPQDLATHYLATAEFPSGFRTRYAASTIVGDDRHQELAIGFPLGMRFASVPVARVADGNVVHLGHHARADGRWRIYAFADAPPAGESSALAEFAEWLASDSSPVARHTPAGADVDALFDVKVVYQQRYDEIQLPLVPDIFRPRTGPLGLTDDEKVFAAAPSAWHDADIFDERALSRDGVVVVVRPDQYVAAVLPLSATDELSAFFAGALISR</sequence>
<dbReference type="InterPro" id="IPR012941">
    <property type="entry name" value="Phe_hydrox_C_dim_dom"/>
</dbReference>
<feature type="domain" description="FAD-binding" evidence="7">
    <location>
        <begin position="32"/>
        <end position="401"/>
    </location>
</feature>
<dbReference type="Gene3D" id="3.40.30.20">
    <property type="match status" value="1"/>
</dbReference>
<reference evidence="9" key="1">
    <citation type="journal article" date="2014" name="Int. J. Syst. Evol. Microbiol.">
        <title>Complete genome sequence of Corynebacterium casei LMG S-19264T (=DSM 44701T), isolated from a smear-ripened cheese.</title>
        <authorList>
            <consortium name="US DOE Joint Genome Institute (JGI-PGF)"/>
            <person name="Walter F."/>
            <person name="Albersmeier A."/>
            <person name="Kalinowski J."/>
            <person name="Ruckert C."/>
        </authorList>
    </citation>
    <scope>NUCLEOTIDE SEQUENCE</scope>
    <source>
        <strain evidence="9">VKM Ac-1447</strain>
    </source>
</reference>
<dbReference type="InterPro" id="IPR036249">
    <property type="entry name" value="Thioredoxin-like_sf"/>
</dbReference>
<dbReference type="PANTHER" id="PTHR43004">
    <property type="entry name" value="TRK SYSTEM POTASSIUM UPTAKE PROTEIN"/>
    <property type="match status" value="1"/>
</dbReference>
<dbReference type="PRINTS" id="PR00420">
    <property type="entry name" value="RNGMNOXGNASE"/>
</dbReference>
<dbReference type="Pfam" id="PF01494">
    <property type="entry name" value="FAD_binding_3"/>
    <property type="match status" value="1"/>
</dbReference>
<protein>
    <submittedName>
        <fullName evidence="9">Phenol 2-monooxygenase</fullName>
    </submittedName>
</protein>
<accession>A0A9W6HJC6</accession>
<dbReference type="SUPFAM" id="SSF54373">
    <property type="entry name" value="FAD-linked reductases, C-terminal domain"/>
    <property type="match status" value="1"/>
</dbReference>
<evidence type="ECO:0000256" key="6">
    <source>
        <dbReference type="SAM" id="MobiDB-lite"/>
    </source>
</evidence>
<feature type="region of interest" description="Disordered" evidence="6">
    <location>
        <begin position="1"/>
        <end position="30"/>
    </location>
</feature>
<name>A0A9W6HJC6_9MICO</name>
<dbReference type="NCBIfam" id="NF006144">
    <property type="entry name" value="PRK08294.1"/>
    <property type="match status" value="1"/>
</dbReference>
<evidence type="ECO:0000256" key="2">
    <source>
        <dbReference type="ARBA" id="ARBA00007801"/>
    </source>
</evidence>
<dbReference type="InterPro" id="IPR002938">
    <property type="entry name" value="FAD-bd"/>
</dbReference>
<evidence type="ECO:0000313" key="9">
    <source>
        <dbReference type="EMBL" id="GLJ80892.1"/>
    </source>
</evidence>
<dbReference type="SUPFAM" id="SSF51905">
    <property type="entry name" value="FAD/NAD(P)-binding domain"/>
    <property type="match status" value="1"/>
</dbReference>
<comment type="cofactor">
    <cofactor evidence="1">
        <name>FAD</name>
        <dbReference type="ChEBI" id="CHEBI:57692"/>
    </cofactor>
</comment>
<dbReference type="GO" id="GO:0071949">
    <property type="term" value="F:FAD binding"/>
    <property type="evidence" value="ECO:0007669"/>
    <property type="project" value="InterPro"/>
</dbReference>
<dbReference type="AlphaFoldDB" id="A0A9W6HJC6"/>
<proteinExistence type="inferred from homology"/>
<evidence type="ECO:0000259" key="8">
    <source>
        <dbReference type="Pfam" id="PF07976"/>
    </source>
</evidence>
<dbReference type="InterPro" id="IPR050641">
    <property type="entry name" value="RIFMO-like"/>
</dbReference>
<dbReference type="RefSeq" id="WP_210007070.1">
    <property type="nucleotide sequence ID" value="NZ_BSEO01000014.1"/>
</dbReference>
<keyword evidence="5" id="KW-0560">Oxidoreductase</keyword>
<dbReference type="EMBL" id="BSEO01000014">
    <property type="protein sequence ID" value="GLJ80892.1"/>
    <property type="molecule type" value="Genomic_DNA"/>
</dbReference>
<dbReference type="GO" id="GO:0016709">
    <property type="term" value="F:oxidoreductase activity, acting on paired donors, with incorporation or reduction of molecular oxygen, NAD(P)H as one donor, and incorporation of one atom of oxygen"/>
    <property type="evidence" value="ECO:0007669"/>
    <property type="project" value="UniProtKB-ARBA"/>
</dbReference>
<dbReference type="InterPro" id="IPR036188">
    <property type="entry name" value="FAD/NAD-bd_sf"/>
</dbReference>
<comment type="caution">
    <text evidence="9">The sequence shown here is derived from an EMBL/GenBank/DDBJ whole genome shotgun (WGS) entry which is preliminary data.</text>
</comment>
<comment type="similarity">
    <text evidence="2">Belongs to the PheA/TfdB FAD monooxygenase family.</text>
</comment>
<dbReference type="SUPFAM" id="SSF52833">
    <property type="entry name" value="Thioredoxin-like"/>
    <property type="match status" value="1"/>
</dbReference>
<evidence type="ECO:0000256" key="1">
    <source>
        <dbReference type="ARBA" id="ARBA00001974"/>
    </source>
</evidence>
<evidence type="ECO:0000256" key="4">
    <source>
        <dbReference type="ARBA" id="ARBA00022827"/>
    </source>
</evidence>
<dbReference type="CDD" id="cd02979">
    <property type="entry name" value="PHOX_C"/>
    <property type="match status" value="1"/>
</dbReference>
<dbReference type="Gene3D" id="3.50.50.60">
    <property type="entry name" value="FAD/NAD(P)-binding domain"/>
    <property type="match status" value="1"/>
</dbReference>
<dbReference type="InterPro" id="IPR038220">
    <property type="entry name" value="PHOX_C_sf"/>
</dbReference>
<dbReference type="Pfam" id="PF07976">
    <property type="entry name" value="Phe_hydrox_dim"/>
    <property type="match status" value="1"/>
</dbReference>
<evidence type="ECO:0000256" key="5">
    <source>
        <dbReference type="ARBA" id="ARBA00023002"/>
    </source>
</evidence>
<organism evidence="9 10">
    <name type="scientific">Microbacterium imperiale</name>
    <dbReference type="NCBI Taxonomy" id="33884"/>
    <lineage>
        <taxon>Bacteria</taxon>
        <taxon>Bacillati</taxon>
        <taxon>Actinomycetota</taxon>
        <taxon>Actinomycetes</taxon>
        <taxon>Micrococcales</taxon>
        <taxon>Microbacteriaceae</taxon>
        <taxon>Microbacterium</taxon>
    </lineage>
</organism>
<gene>
    <name evidence="9" type="ORF">GCM10017586_25750</name>
</gene>